<organism evidence="1">
    <name type="scientific">Culex pipiens</name>
    <name type="common">House mosquito</name>
    <dbReference type="NCBI Taxonomy" id="7175"/>
    <lineage>
        <taxon>Eukaryota</taxon>
        <taxon>Metazoa</taxon>
        <taxon>Ecdysozoa</taxon>
        <taxon>Arthropoda</taxon>
        <taxon>Hexapoda</taxon>
        <taxon>Insecta</taxon>
        <taxon>Pterygota</taxon>
        <taxon>Neoptera</taxon>
        <taxon>Endopterygota</taxon>
        <taxon>Diptera</taxon>
        <taxon>Nematocera</taxon>
        <taxon>Culicoidea</taxon>
        <taxon>Culicidae</taxon>
        <taxon>Culicinae</taxon>
        <taxon>Culicini</taxon>
        <taxon>Culex</taxon>
        <taxon>Culex</taxon>
    </lineage>
</organism>
<proteinExistence type="predicted"/>
<sequence>MVPVLVLQRLPRKHILPKGKVHVLLNVVHQQHVPGVVLDQRRLSNRRQRPDEALVDDLLVDRFVQCVVHLAVPYHLDHFVLLVVGGLQQLLAKNLQRPFVVPGLGLDLLGQTACCRRILRVVGTPRSLDSRTNSVHDGSMRVLKYRHRSKR</sequence>
<dbReference type="AlphaFoldDB" id="A0A8D8DKJ4"/>
<dbReference type="EMBL" id="HBUE01272486">
    <property type="protein sequence ID" value="CAG6564678.1"/>
    <property type="molecule type" value="Transcribed_RNA"/>
</dbReference>
<protein>
    <submittedName>
        <fullName evidence="1">(northern house mosquito) hypothetical protein</fullName>
    </submittedName>
</protein>
<evidence type="ECO:0000313" key="1">
    <source>
        <dbReference type="EMBL" id="CAG6513211.1"/>
    </source>
</evidence>
<reference evidence="1" key="1">
    <citation type="submission" date="2021-05" db="EMBL/GenBank/DDBJ databases">
        <authorList>
            <person name="Alioto T."/>
            <person name="Alioto T."/>
            <person name="Gomez Garrido J."/>
        </authorList>
    </citation>
    <scope>NUCLEOTIDE SEQUENCE</scope>
</reference>
<name>A0A8D8DKJ4_CULPI</name>
<accession>A0A8D8DKJ4</accession>
<dbReference type="EMBL" id="HBUE01167170">
    <property type="protein sequence ID" value="CAG6513211.1"/>
    <property type="molecule type" value="Transcribed_RNA"/>
</dbReference>